<name>A0A4Q6Y0D8_9SPHN</name>
<dbReference type="SUPFAM" id="SSF46689">
    <property type="entry name" value="Homeodomain-like"/>
    <property type="match status" value="1"/>
</dbReference>
<evidence type="ECO:0000256" key="4">
    <source>
        <dbReference type="ARBA" id="ARBA00023163"/>
    </source>
</evidence>
<keyword evidence="2" id="KW-0805">Transcription regulation</keyword>
<keyword evidence="3 5" id="KW-0238">DNA-binding</keyword>
<accession>A0A4Q6Y0D8</accession>
<gene>
    <name evidence="8" type="ORF">EWE75_14975</name>
</gene>
<evidence type="ECO:0000256" key="1">
    <source>
        <dbReference type="ARBA" id="ARBA00022491"/>
    </source>
</evidence>
<dbReference type="EMBL" id="SGIS01000023">
    <property type="protein sequence ID" value="RZF63632.1"/>
    <property type="molecule type" value="Genomic_DNA"/>
</dbReference>
<dbReference type="SUPFAM" id="SSF48498">
    <property type="entry name" value="Tetracyclin repressor-like, C-terminal domain"/>
    <property type="match status" value="1"/>
</dbReference>
<dbReference type="InterPro" id="IPR001647">
    <property type="entry name" value="HTH_TetR"/>
</dbReference>
<dbReference type="GO" id="GO:0000976">
    <property type="term" value="F:transcription cis-regulatory region binding"/>
    <property type="evidence" value="ECO:0007669"/>
    <property type="project" value="TreeGrafter"/>
</dbReference>
<organism evidence="8 9">
    <name type="scientific">Sphingomonas populi</name>
    <dbReference type="NCBI Taxonomy" id="2484750"/>
    <lineage>
        <taxon>Bacteria</taxon>
        <taxon>Pseudomonadati</taxon>
        <taxon>Pseudomonadota</taxon>
        <taxon>Alphaproteobacteria</taxon>
        <taxon>Sphingomonadales</taxon>
        <taxon>Sphingomonadaceae</taxon>
        <taxon>Sphingomonas</taxon>
    </lineage>
</organism>
<dbReference type="GO" id="GO:0003700">
    <property type="term" value="F:DNA-binding transcription factor activity"/>
    <property type="evidence" value="ECO:0007669"/>
    <property type="project" value="TreeGrafter"/>
</dbReference>
<feature type="domain" description="HTH tetR-type" evidence="7">
    <location>
        <begin position="73"/>
        <end position="133"/>
    </location>
</feature>
<dbReference type="PANTHER" id="PTHR30055:SF175">
    <property type="entry name" value="HTH-TYPE TRANSCRIPTIONAL REPRESSOR KSTR2"/>
    <property type="match status" value="1"/>
</dbReference>
<proteinExistence type="predicted"/>
<dbReference type="Proteomes" id="UP000292085">
    <property type="component" value="Unassembled WGS sequence"/>
</dbReference>
<reference evidence="8 9" key="1">
    <citation type="submission" date="2019-02" db="EMBL/GenBank/DDBJ databases">
        <authorList>
            <person name="Li Y."/>
        </authorList>
    </citation>
    <scope>NUCLEOTIDE SEQUENCE [LARGE SCALE GENOMIC DNA]</scope>
    <source>
        <strain evidence="8 9">3-7</strain>
    </source>
</reference>
<feature type="DNA-binding region" description="H-T-H motif" evidence="5">
    <location>
        <begin position="96"/>
        <end position="115"/>
    </location>
</feature>
<evidence type="ECO:0000256" key="3">
    <source>
        <dbReference type="ARBA" id="ARBA00023125"/>
    </source>
</evidence>
<feature type="region of interest" description="Disordered" evidence="6">
    <location>
        <begin position="272"/>
        <end position="301"/>
    </location>
</feature>
<keyword evidence="4" id="KW-0804">Transcription</keyword>
<feature type="region of interest" description="Disordered" evidence="6">
    <location>
        <begin position="47"/>
        <end position="74"/>
    </location>
</feature>
<comment type="caution">
    <text evidence="8">The sequence shown here is derived from an EMBL/GenBank/DDBJ whole genome shotgun (WGS) entry which is preliminary data.</text>
</comment>
<dbReference type="InterPro" id="IPR009057">
    <property type="entry name" value="Homeodomain-like_sf"/>
</dbReference>
<evidence type="ECO:0000256" key="2">
    <source>
        <dbReference type="ARBA" id="ARBA00023015"/>
    </source>
</evidence>
<evidence type="ECO:0000256" key="5">
    <source>
        <dbReference type="PROSITE-ProRule" id="PRU00335"/>
    </source>
</evidence>
<dbReference type="InterPro" id="IPR050109">
    <property type="entry name" value="HTH-type_TetR-like_transc_reg"/>
</dbReference>
<keyword evidence="1" id="KW-0678">Repressor</keyword>
<feature type="compositionally biased region" description="Basic and acidic residues" evidence="6">
    <location>
        <begin position="64"/>
        <end position="74"/>
    </location>
</feature>
<protein>
    <submittedName>
        <fullName evidence="8">TetR/AcrR family transcriptional regulator</fullName>
    </submittedName>
</protein>
<evidence type="ECO:0000313" key="8">
    <source>
        <dbReference type="EMBL" id="RZF63632.1"/>
    </source>
</evidence>
<evidence type="ECO:0000256" key="6">
    <source>
        <dbReference type="SAM" id="MobiDB-lite"/>
    </source>
</evidence>
<dbReference type="PROSITE" id="PS50977">
    <property type="entry name" value="HTH_TETR_2"/>
    <property type="match status" value="1"/>
</dbReference>
<keyword evidence="9" id="KW-1185">Reference proteome</keyword>
<sequence>MPAHQSSPKPSPSQAWLGRRPVTSSRAFANFFCVLLTGRFPVYRLRRPEKSPPRGTITLAKPMTRNDEQPTEHTSRDKIKAIASDLVTMRGYHAVTFREIAEAIKTTRANLHYHFGTKDKLIEEVLADYVSVTTEFYRSTFTAPQISLREKMRRVREFLKARYHRFNPEGLTSHPWSLAARLRSDWEALSPQMKETMREFTSENDISVRIGIGLAINSGELREDAPQEDVALLLLNNILYAANVTRDTQSFDRLTALWEATLDAVQGAYGAQDVDRFDKPPTKTRGKSATQKGSREKDAKP</sequence>
<dbReference type="OrthoDB" id="9809772at2"/>
<dbReference type="PANTHER" id="PTHR30055">
    <property type="entry name" value="HTH-TYPE TRANSCRIPTIONAL REGULATOR RUTR"/>
    <property type="match status" value="1"/>
</dbReference>
<dbReference type="Gene3D" id="1.10.357.10">
    <property type="entry name" value="Tetracycline Repressor, domain 2"/>
    <property type="match status" value="1"/>
</dbReference>
<evidence type="ECO:0000313" key="9">
    <source>
        <dbReference type="Proteomes" id="UP000292085"/>
    </source>
</evidence>
<dbReference type="AlphaFoldDB" id="A0A4Q6Y0D8"/>
<dbReference type="Pfam" id="PF00440">
    <property type="entry name" value="TetR_N"/>
    <property type="match status" value="1"/>
</dbReference>
<evidence type="ECO:0000259" key="7">
    <source>
        <dbReference type="PROSITE" id="PS50977"/>
    </source>
</evidence>
<dbReference type="InterPro" id="IPR036271">
    <property type="entry name" value="Tet_transcr_reg_TetR-rel_C_sf"/>
</dbReference>